<dbReference type="OrthoDB" id="9946389at2"/>
<dbReference type="Proteomes" id="UP000184604">
    <property type="component" value="Chromosome"/>
</dbReference>
<sequence length="172" mass="20347">MDKLTIESYYEYANKELDFNELGKFDLMDEKQLDLKLLNLIDYINSKFDSKDLYLYRKVEIHGILKSLEEIKIYFNNKLVLCKGKEKMIDYSHFMTFVATGISILVTMAFILIRDNKNNIISFIICVYMILFISGFLNYVVSKLKEKSLNKIRIECGFYELVLNILNDKIKK</sequence>
<protein>
    <submittedName>
        <fullName evidence="2">Uncharacterized protein</fullName>
    </submittedName>
</protein>
<organism evidence="2 3">
    <name type="scientific">Clostridium kluyveri</name>
    <dbReference type="NCBI Taxonomy" id="1534"/>
    <lineage>
        <taxon>Bacteria</taxon>
        <taxon>Bacillati</taxon>
        <taxon>Bacillota</taxon>
        <taxon>Clostridia</taxon>
        <taxon>Eubacteriales</taxon>
        <taxon>Clostridiaceae</taxon>
        <taxon>Clostridium</taxon>
    </lineage>
</organism>
<name>A0A1L5F9Y2_CLOKL</name>
<accession>A0A1L5F9Y2</accession>
<gene>
    <name evidence="2" type="ORF">BS101_14330</name>
</gene>
<keyword evidence="1" id="KW-0812">Transmembrane</keyword>
<reference evidence="2 3" key="1">
    <citation type="submission" date="2016-12" db="EMBL/GenBank/DDBJ databases">
        <title>Complete genome sequence of Clostridium kluyveri JZZ isolated from the pit mud of a Chinese flavor liquor-making factory.</title>
        <authorList>
            <person name="Wang Y."/>
        </authorList>
    </citation>
    <scope>NUCLEOTIDE SEQUENCE [LARGE SCALE GENOMIC DNA]</scope>
    <source>
        <strain evidence="2 3">JZZ</strain>
    </source>
</reference>
<evidence type="ECO:0000313" key="2">
    <source>
        <dbReference type="EMBL" id="APM39828.1"/>
    </source>
</evidence>
<feature type="transmembrane region" description="Helical" evidence="1">
    <location>
        <begin position="120"/>
        <end position="141"/>
    </location>
</feature>
<dbReference type="RefSeq" id="WP_073539443.1">
    <property type="nucleotide sequence ID" value="NZ_CP018335.1"/>
</dbReference>
<feature type="transmembrane region" description="Helical" evidence="1">
    <location>
        <begin position="94"/>
        <end position="114"/>
    </location>
</feature>
<proteinExistence type="predicted"/>
<dbReference type="AlphaFoldDB" id="A0A1L5F9Y2"/>
<dbReference type="EMBL" id="CP018335">
    <property type="protein sequence ID" value="APM39828.1"/>
    <property type="molecule type" value="Genomic_DNA"/>
</dbReference>
<evidence type="ECO:0000256" key="1">
    <source>
        <dbReference type="SAM" id="Phobius"/>
    </source>
</evidence>
<keyword evidence="1" id="KW-1133">Transmembrane helix</keyword>
<keyword evidence="1" id="KW-0472">Membrane</keyword>
<evidence type="ECO:0000313" key="3">
    <source>
        <dbReference type="Proteomes" id="UP000184604"/>
    </source>
</evidence>